<dbReference type="EMBL" id="CAEZTC010000002">
    <property type="protein sequence ID" value="CAB4548981.1"/>
    <property type="molecule type" value="Genomic_DNA"/>
</dbReference>
<dbReference type="PANTHER" id="PTHR10314">
    <property type="entry name" value="CYSTATHIONINE BETA-SYNTHASE"/>
    <property type="match status" value="1"/>
</dbReference>
<proteinExistence type="predicted"/>
<organism evidence="1">
    <name type="scientific">freshwater metagenome</name>
    <dbReference type="NCBI Taxonomy" id="449393"/>
    <lineage>
        <taxon>unclassified sequences</taxon>
        <taxon>metagenomes</taxon>
        <taxon>ecological metagenomes</taxon>
    </lineage>
</organism>
<dbReference type="InterPro" id="IPR036052">
    <property type="entry name" value="TrpB-like_PALP_sf"/>
</dbReference>
<accession>A0A6J6CCE2</accession>
<dbReference type="InterPro" id="IPR050214">
    <property type="entry name" value="Cys_Synth/Cystath_Beta-Synth"/>
</dbReference>
<reference evidence="1" key="1">
    <citation type="submission" date="2020-05" db="EMBL/GenBank/DDBJ databases">
        <authorList>
            <person name="Chiriac C."/>
            <person name="Salcher M."/>
            <person name="Ghai R."/>
            <person name="Kavagutti S V."/>
        </authorList>
    </citation>
    <scope>NUCLEOTIDE SEQUENCE</scope>
</reference>
<evidence type="ECO:0000313" key="1">
    <source>
        <dbReference type="EMBL" id="CAB4548981.1"/>
    </source>
</evidence>
<protein>
    <submittedName>
        <fullName evidence="1">Unannotated protein</fullName>
    </submittedName>
</protein>
<dbReference type="Gene3D" id="3.40.50.1100">
    <property type="match status" value="2"/>
</dbReference>
<sequence length="507" mass="55786">MTLESTLDASTLQDQLGLAATVVDTESLARSVQRFAEQNIVLPTFAQLSEPHQIPVSLTDGVDKNAADARNLFRVHWYNNMAGDRVEVPDHVVLPPSLTGVEAPIIVVFGNRFPMITAHKVLAAYSCFVPRVITGQFDPTRHRAVWPSTGNYARGGIAISRLMGSRGVAVLPAGMSQERFDWLDKWVVDPADIVRTPGTESNVKEIYDACNEMDKDPQNFILNQFCEFGNHVGHYEVTGRALAHAFEHVKANSHSGIRLAAFTSATGSAGTIAAGDRLKDIYGTKIVAVEALECPTMLENGFGEHNIQGIGDKHIPLIHNVMNTDVVVAISDKATDELDVLFNTPEGHKYLVQRHGLSQELVDSLTHFGFSAICNVLAAIKTAKLLGYGANDAIVTIATDGSELYPSERVKTLASRYKNAFSEIDAAEAFSEHLSSVSTDSMIDCTDRDRNRIFNLGYYTWVEQQGTPLEVFEARRSQSFWKSVRSYAPVWDELIDDFNAQVARIAK</sequence>
<dbReference type="AlphaFoldDB" id="A0A6J6CCE2"/>
<gene>
    <name evidence="1" type="ORF">UFOPK1572_00028</name>
</gene>
<name>A0A6J6CCE2_9ZZZZ</name>
<dbReference type="SUPFAM" id="SSF53686">
    <property type="entry name" value="Tryptophan synthase beta subunit-like PLP-dependent enzymes"/>
    <property type="match status" value="1"/>
</dbReference>